<dbReference type="EMBL" id="JANPWB010000011">
    <property type="protein sequence ID" value="KAJ1122228.1"/>
    <property type="molecule type" value="Genomic_DNA"/>
</dbReference>
<feature type="non-terminal residue" evidence="2">
    <location>
        <position position="50"/>
    </location>
</feature>
<feature type="non-terminal residue" evidence="2">
    <location>
        <position position="1"/>
    </location>
</feature>
<reference evidence="2" key="1">
    <citation type="journal article" date="2022" name="bioRxiv">
        <title>Sequencing and chromosome-scale assembly of the giantPleurodeles waltlgenome.</title>
        <authorList>
            <person name="Brown T."/>
            <person name="Elewa A."/>
            <person name="Iarovenko S."/>
            <person name="Subramanian E."/>
            <person name="Araus A.J."/>
            <person name="Petzold A."/>
            <person name="Susuki M."/>
            <person name="Suzuki K.-i.T."/>
            <person name="Hayashi T."/>
            <person name="Toyoda A."/>
            <person name="Oliveira C."/>
            <person name="Osipova E."/>
            <person name="Leigh N.D."/>
            <person name="Simon A."/>
            <person name="Yun M.H."/>
        </authorList>
    </citation>
    <scope>NUCLEOTIDE SEQUENCE</scope>
    <source>
        <strain evidence="2">20211129_DDA</strain>
        <tissue evidence="2">Liver</tissue>
    </source>
</reference>
<evidence type="ECO:0000313" key="3">
    <source>
        <dbReference type="Proteomes" id="UP001066276"/>
    </source>
</evidence>
<keyword evidence="1" id="KW-0732">Signal</keyword>
<accession>A0AAV7P1Q3</accession>
<proteinExistence type="predicted"/>
<dbReference type="AlphaFoldDB" id="A0AAV7P1Q3"/>
<feature type="signal peptide" evidence="1">
    <location>
        <begin position="1"/>
        <end position="17"/>
    </location>
</feature>
<feature type="chain" id="PRO_5044012203" evidence="1">
    <location>
        <begin position="18"/>
        <end position="50"/>
    </location>
</feature>
<keyword evidence="3" id="KW-1185">Reference proteome</keyword>
<evidence type="ECO:0000313" key="2">
    <source>
        <dbReference type="EMBL" id="KAJ1122228.1"/>
    </source>
</evidence>
<evidence type="ECO:0000256" key="1">
    <source>
        <dbReference type="SAM" id="SignalP"/>
    </source>
</evidence>
<dbReference type="Proteomes" id="UP001066276">
    <property type="component" value="Chromosome 7"/>
</dbReference>
<name>A0AAV7P1Q3_PLEWA</name>
<gene>
    <name evidence="2" type="ORF">NDU88_000731</name>
</gene>
<protein>
    <submittedName>
        <fullName evidence="2">Uncharacterized protein</fullName>
    </submittedName>
</protein>
<sequence>FLSGAVVVGSLAGEVAVLGVLSSCGAAGAGAAAGGAGLFSPTSLMAADGS</sequence>
<organism evidence="2 3">
    <name type="scientific">Pleurodeles waltl</name>
    <name type="common">Iberian ribbed newt</name>
    <dbReference type="NCBI Taxonomy" id="8319"/>
    <lineage>
        <taxon>Eukaryota</taxon>
        <taxon>Metazoa</taxon>
        <taxon>Chordata</taxon>
        <taxon>Craniata</taxon>
        <taxon>Vertebrata</taxon>
        <taxon>Euteleostomi</taxon>
        <taxon>Amphibia</taxon>
        <taxon>Batrachia</taxon>
        <taxon>Caudata</taxon>
        <taxon>Salamandroidea</taxon>
        <taxon>Salamandridae</taxon>
        <taxon>Pleurodelinae</taxon>
        <taxon>Pleurodeles</taxon>
    </lineage>
</organism>
<comment type="caution">
    <text evidence="2">The sequence shown here is derived from an EMBL/GenBank/DDBJ whole genome shotgun (WGS) entry which is preliminary data.</text>
</comment>